<feature type="domain" description="HTH araC/xylS-type" evidence="5">
    <location>
        <begin position="186"/>
        <end position="287"/>
    </location>
</feature>
<dbReference type="PANTHER" id="PTHR47504">
    <property type="entry name" value="RIGHT ORIGIN-BINDING PROTEIN"/>
    <property type="match status" value="1"/>
</dbReference>
<dbReference type="GO" id="GO:0043565">
    <property type="term" value="F:sequence-specific DNA binding"/>
    <property type="evidence" value="ECO:0007669"/>
    <property type="project" value="InterPro"/>
</dbReference>
<sequence>MFLVILGYYEVLNTYRDPLALSRFSQFRYLHISKGEIIQNLNETHEFQVCFVLKGSLCLFRDHIESMPLMAMQNEFFFISSLHQCKIKAMDEVQLVIHACNIVAPYLHSRTIEYLQDISIEEVKPVEVLPIYPLMRSYLDLLVDYMKNGTEIPDLHRAKEYELFSLFKICYKKNEIASIFRDALSNDLQFFVSVMTHYKACRTAKELAVLCGYNDTVFTQLFKKNFHGDTPYQWLQKQTSYEIEFKLKKSTLPIKQIMLDYHFKTFSHFTTYCKRNIGATPNEIRKKGEESRDTPPLETYSVSAND</sequence>
<dbReference type="Gene3D" id="1.10.10.60">
    <property type="entry name" value="Homeodomain-like"/>
    <property type="match status" value="1"/>
</dbReference>
<evidence type="ECO:0000313" key="7">
    <source>
        <dbReference type="Proteomes" id="UP000266497"/>
    </source>
</evidence>
<evidence type="ECO:0000313" key="6">
    <source>
        <dbReference type="EMBL" id="RGR41552.1"/>
    </source>
</evidence>
<gene>
    <name evidence="6" type="ORF">DWY53_06515</name>
</gene>
<protein>
    <submittedName>
        <fullName evidence="6">Helix-turn-helix domain-containing protein</fullName>
    </submittedName>
</protein>
<dbReference type="GO" id="GO:0003700">
    <property type="term" value="F:DNA-binding transcription factor activity"/>
    <property type="evidence" value="ECO:0007669"/>
    <property type="project" value="InterPro"/>
</dbReference>
<accession>A0A395UQL4</accession>
<dbReference type="Proteomes" id="UP000266497">
    <property type="component" value="Unassembled WGS sequence"/>
</dbReference>
<dbReference type="EMBL" id="QRUD01000014">
    <property type="protein sequence ID" value="RGR41552.1"/>
    <property type="molecule type" value="Genomic_DNA"/>
</dbReference>
<name>A0A395UQL4_PHOVU</name>
<dbReference type="RefSeq" id="WP_117892654.1">
    <property type="nucleotide sequence ID" value="NZ_QRUD01000014.1"/>
</dbReference>
<dbReference type="SMART" id="SM00342">
    <property type="entry name" value="HTH_ARAC"/>
    <property type="match status" value="1"/>
</dbReference>
<comment type="caution">
    <text evidence="6">The sequence shown here is derived from an EMBL/GenBank/DDBJ whole genome shotgun (WGS) entry which is preliminary data.</text>
</comment>
<proteinExistence type="predicted"/>
<evidence type="ECO:0000256" key="4">
    <source>
        <dbReference type="SAM" id="MobiDB-lite"/>
    </source>
</evidence>
<organism evidence="6 7">
    <name type="scientific">Phocaeicola vulgatus</name>
    <name type="common">Bacteroides vulgatus</name>
    <dbReference type="NCBI Taxonomy" id="821"/>
    <lineage>
        <taxon>Bacteria</taxon>
        <taxon>Pseudomonadati</taxon>
        <taxon>Bacteroidota</taxon>
        <taxon>Bacteroidia</taxon>
        <taxon>Bacteroidales</taxon>
        <taxon>Bacteroidaceae</taxon>
        <taxon>Phocaeicola</taxon>
    </lineage>
</organism>
<keyword evidence="3" id="KW-0804">Transcription</keyword>
<dbReference type="InterPro" id="IPR009057">
    <property type="entry name" value="Homeodomain-like_sf"/>
</dbReference>
<keyword evidence="1" id="KW-0805">Transcription regulation</keyword>
<evidence type="ECO:0000256" key="1">
    <source>
        <dbReference type="ARBA" id="ARBA00023015"/>
    </source>
</evidence>
<evidence type="ECO:0000259" key="5">
    <source>
        <dbReference type="PROSITE" id="PS01124"/>
    </source>
</evidence>
<keyword evidence="2" id="KW-0238">DNA-binding</keyword>
<dbReference type="Pfam" id="PF12833">
    <property type="entry name" value="HTH_18"/>
    <property type="match status" value="1"/>
</dbReference>
<feature type="compositionally biased region" description="Basic and acidic residues" evidence="4">
    <location>
        <begin position="283"/>
        <end position="295"/>
    </location>
</feature>
<dbReference type="InterPro" id="IPR018060">
    <property type="entry name" value="HTH_AraC"/>
</dbReference>
<evidence type="ECO:0000256" key="3">
    <source>
        <dbReference type="ARBA" id="ARBA00023163"/>
    </source>
</evidence>
<dbReference type="InterPro" id="IPR050959">
    <property type="entry name" value="MarA-like"/>
</dbReference>
<reference evidence="6 7" key="1">
    <citation type="submission" date="2018-08" db="EMBL/GenBank/DDBJ databases">
        <title>A genome reference for cultivated species of the human gut microbiota.</title>
        <authorList>
            <person name="Zou Y."/>
            <person name="Xue W."/>
            <person name="Luo G."/>
        </authorList>
    </citation>
    <scope>NUCLEOTIDE SEQUENCE [LARGE SCALE GENOMIC DNA]</scope>
    <source>
        <strain evidence="6 7">AF25-30LB</strain>
    </source>
</reference>
<dbReference type="PROSITE" id="PS01124">
    <property type="entry name" value="HTH_ARAC_FAMILY_2"/>
    <property type="match status" value="1"/>
</dbReference>
<feature type="region of interest" description="Disordered" evidence="4">
    <location>
        <begin position="283"/>
        <end position="306"/>
    </location>
</feature>
<evidence type="ECO:0000256" key="2">
    <source>
        <dbReference type="ARBA" id="ARBA00023125"/>
    </source>
</evidence>
<dbReference type="SUPFAM" id="SSF46689">
    <property type="entry name" value="Homeodomain-like"/>
    <property type="match status" value="1"/>
</dbReference>
<dbReference type="AlphaFoldDB" id="A0A395UQL4"/>
<dbReference type="PANTHER" id="PTHR47504:SF5">
    <property type="entry name" value="RIGHT ORIGIN-BINDING PROTEIN"/>
    <property type="match status" value="1"/>
</dbReference>